<evidence type="ECO:0000313" key="2">
    <source>
        <dbReference type="EMBL" id="GBO35085.1"/>
    </source>
</evidence>
<protein>
    <submittedName>
        <fullName evidence="2">Uncharacterized protein</fullName>
    </submittedName>
</protein>
<sequence length="93" mass="10562">MADDKGKESKPGIAGQDSCSRCSRRRIEAESPDQSQARREIQPFIVAASQDKLPIKLKLDVKIYPKTSEVQGKLLNIGKYFTRNVVFTKKFFE</sequence>
<organism evidence="2 3">
    <name type="scientific">Araneus ventricosus</name>
    <name type="common">Orbweaver spider</name>
    <name type="synonym">Epeira ventricosa</name>
    <dbReference type="NCBI Taxonomy" id="182803"/>
    <lineage>
        <taxon>Eukaryota</taxon>
        <taxon>Metazoa</taxon>
        <taxon>Ecdysozoa</taxon>
        <taxon>Arthropoda</taxon>
        <taxon>Chelicerata</taxon>
        <taxon>Arachnida</taxon>
        <taxon>Araneae</taxon>
        <taxon>Araneomorphae</taxon>
        <taxon>Entelegynae</taxon>
        <taxon>Araneoidea</taxon>
        <taxon>Araneidae</taxon>
        <taxon>Araneus</taxon>
    </lineage>
</organism>
<comment type="caution">
    <text evidence="2">The sequence shown here is derived from an EMBL/GenBank/DDBJ whole genome shotgun (WGS) entry which is preliminary data.</text>
</comment>
<name>A0A4Y2WC86_ARAVE</name>
<dbReference type="EMBL" id="BGPR01059003">
    <property type="protein sequence ID" value="GBO35085.1"/>
    <property type="molecule type" value="Genomic_DNA"/>
</dbReference>
<evidence type="ECO:0000256" key="1">
    <source>
        <dbReference type="SAM" id="MobiDB-lite"/>
    </source>
</evidence>
<evidence type="ECO:0000313" key="3">
    <source>
        <dbReference type="Proteomes" id="UP000499080"/>
    </source>
</evidence>
<gene>
    <name evidence="2" type="ORF">AVEN_164625_1</name>
</gene>
<accession>A0A4Y2WC86</accession>
<reference evidence="2 3" key="1">
    <citation type="journal article" date="2019" name="Sci. Rep.">
        <title>Orb-weaving spider Araneus ventricosus genome elucidates the spidroin gene catalogue.</title>
        <authorList>
            <person name="Kono N."/>
            <person name="Nakamura H."/>
            <person name="Ohtoshi R."/>
            <person name="Moran D.A.P."/>
            <person name="Shinohara A."/>
            <person name="Yoshida Y."/>
            <person name="Fujiwara M."/>
            <person name="Mori M."/>
            <person name="Tomita M."/>
            <person name="Arakawa K."/>
        </authorList>
    </citation>
    <scope>NUCLEOTIDE SEQUENCE [LARGE SCALE GENOMIC DNA]</scope>
</reference>
<feature type="compositionally biased region" description="Basic and acidic residues" evidence="1">
    <location>
        <begin position="1"/>
        <end position="10"/>
    </location>
</feature>
<proteinExistence type="predicted"/>
<dbReference type="Proteomes" id="UP000499080">
    <property type="component" value="Unassembled WGS sequence"/>
</dbReference>
<feature type="region of interest" description="Disordered" evidence="1">
    <location>
        <begin position="1"/>
        <end position="38"/>
    </location>
</feature>
<dbReference type="AlphaFoldDB" id="A0A4Y2WC86"/>
<keyword evidence="3" id="KW-1185">Reference proteome</keyword>